<gene>
    <name evidence="3" type="ORF">SSA02_23710</name>
</gene>
<sequence>MGRHSYRLAARAAISAGFVLFAGMMVSGRTPAKAAPDAVAGATPRDGSPAGTMPQGMADSATSPGLVRAAEMRRIEGPAAYFDGKATIIGPFTRPAPSRVGGAIVRFEPGARTAWHSHPAGQTLIVTQGEGWTQVEGEPKRVIRAGDILWCPPGKRHWHGATAHTAMTHVAIQETVDGSAVKWMEKVSDGTYLAPADRR</sequence>
<evidence type="ECO:0000256" key="1">
    <source>
        <dbReference type="SAM" id="MobiDB-lite"/>
    </source>
</evidence>
<accession>A0A511BYW5</accession>
<evidence type="ECO:0000313" key="4">
    <source>
        <dbReference type="Proteomes" id="UP000321405"/>
    </source>
</evidence>
<dbReference type="InterPro" id="IPR014710">
    <property type="entry name" value="RmlC-like_jellyroll"/>
</dbReference>
<dbReference type="InterPro" id="IPR013096">
    <property type="entry name" value="Cupin_2"/>
</dbReference>
<dbReference type="InterPro" id="IPR011051">
    <property type="entry name" value="RmlC_Cupin_sf"/>
</dbReference>
<protein>
    <recommendedName>
        <fullName evidence="2">Cupin type-2 domain-containing protein</fullName>
    </recommendedName>
</protein>
<name>A0A511BYW5_9PROT</name>
<dbReference type="Gene3D" id="2.60.120.10">
    <property type="entry name" value="Jelly Rolls"/>
    <property type="match status" value="1"/>
</dbReference>
<dbReference type="EMBL" id="BJVC01000006">
    <property type="protein sequence ID" value="GEL03208.1"/>
    <property type="molecule type" value="Genomic_DNA"/>
</dbReference>
<dbReference type="PANTHER" id="PTHR43698">
    <property type="entry name" value="RIBD C-TERMINAL DOMAIN CONTAINING PROTEIN"/>
    <property type="match status" value="1"/>
</dbReference>
<dbReference type="Proteomes" id="UP000321405">
    <property type="component" value="Unassembled WGS sequence"/>
</dbReference>
<feature type="region of interest" description="Disordered" evidence="1">
    <location>
        <begin position="36"/>
        <end position="61"/>
    </location>
</feature>
<dbReference type="InterPro" id="IPR047263">
    <property type="entry name" value="HNL-like_cupin"/>
</dbReference>
<dbReference type="PANTHER" id="PTHR43698:SF1">
    <property type="entry name" value="BLL4564 PROTEIN"/>
    <property type="match status" value="1"/>
</dbReference>
<dbReference type="CDD" id="cd02233">
    <property type="entry name" value="cupin_HNL-like"/>
    <property type="match status" value="1"/>
</dbReference>
<keyword evidence="4" id="KW-1185">Reference proteome</keyword>
<reference evidence="3 4" key="1">
    <citation type="submission" date="2019-07" db="EMBL/GenBank/DDBJ databases">
        <title>Whole genome shotgun sequence of Swaminathania salitolerans NBRC 104436.</title>
        <authorList>
            <person name="Hosoyama A."/>
            <person name="Uohara A."/>
            <person name="Ohji S."/>
            <person name="Ichikawa N."/>
        </authorList>
    </citation>
    <scope>NUCLEOTIDE SEQUENCE [LARGE SCALE GENOMIC DNA]</scope>
    <source>
        <strain evidence="3 4">NBRC 104436</strain>
    </source>
</reference>
<dbReference type="RefSeq" id="WP_246103888.1">
    <property type="nucleotide sequence ID" value="NZ_BJVC01000006.1"/>
</dbReference>
<dbReference type="AlphaFoldDB" id="A0A511BYW5"/>
<organism evidence="3 4">
    <name type="scientific">Swaminathania salitolerans</name>
    <dbReference type="NCBI Taxonomy" id="182838"/>
    <lineage>
        <taxon>Bacteria</taxon>
        <taxon>Pseudomonadati</taxon>
        <taxon>Pseudomonadota</taxon>
        <taxon>Alphaproteobacteria</taxon>
        <taxon>Acetobacterales</taxon>
        <taxon>Acetobacteraceae</taxon>
        <taxon>Swaminathania</taxon>
    </lineage>
</organism>
<dbReference type="Pfam" id="PF07883">
    <property type="entry name" value="Cupin_2"/>
    <property type="match status" value="1"/>
</dbReference>
<feature type="domain" description="Cupin type-2" evidence="2">
    <location>
        <begin position="104"/>
        <end position="167"/>
    </location>
</feature>
<evidence type="ECO:0000313" key="3">
    <source>
        <dbReference type="EMBL" id="GEL03208.1"/>
    </source>
</evidence>
<comment type="caution">
    <text evidence="3">The sequence shown here is derived from an EMBL/GenBank/DDBJ whole genome shotgun (WGS) entry which is preliminary data.</text>
</comment>
<evidence type="ECO:0000259" key="2">
    <source>
        <dbReference type="Pfam" id="PF07883"/>
    </source>
</evidence>
<proteinExistence type="predicted"/>
<dbReference type="SUPFAM" id="SSF51182">
    <property type="entry name" value="RmlC-like cupins"/>
    <property type="match status" value="1"/>
</dbReference>